<dbReference type="SUPFAM" id="SSF63829">
    <property type="entry name" value="Calcium-dependent phosphotriesterase"/>
    <property type="match status" value="1"/>
</dbReference>
<evidence type="ECO:0000313" key="2">
    <source>
        <dbReference type="Proteomes" id="UP001500279"/>
    </source>
</evidence>
<sequence length="423" mass="43722">MFHTASKAPSVNPRNNARLGTHLRALTLASTVALGLLMPGVAAWANEASVISDFTATTFGTAPLGRLLVSKTNTLYGVASDDGPYGLGAVYELFQPDGVHWARKLIYAFETTADGKQPSAGLIKDKKGNLYGVTAQGGTWGKGTVYKLALNADGSFTHSVLYSFQGSTDGSQPVSELVFDAEGNLYGTASLNGEHGQGTAFKLIAKKNGWKFTLLHGFTGTDGDGKSPSGQLVVDSAGAVYGTTVAGGTYNFGVVYKLTPGEKNVYAESIVLTFRGDNGFNPVGGLATDTSGALYGTSTAAGPNGGGTLFKLAPAGDGSFTYSLLHAFAGSGQGWQPYGAVMPTDNGIFYGTTAAGGSANAGVVYQLAPSDDGSYKYSVIYDMGIAGNGSYAGLARIKSELFGTMSYANDSWNGGVFEVNRKK</sequence>
<organism evidence="1 2">
    <name type="scientific">Ideonella azotifigens</name>
    <dbReference type="NCBI Taxonomy" id="513160"/>
    <lineage>
        <taxon>Bacteria</taxon>
        <taxon>Pseudomonadati</taxon>
        <taxon>Pseudomonadota</taxon>
        <taxon>Betaproteobacteria</taxon>
        <taxon>Burkholderiales</taxon>
        <taxon>Sphaerotilaceae</taxon>
        <taxon>Ideonella</taxon>
    </lineage>
</organism>
<dbReference type="NCBIfam" id="TIGR03803">
    <property type="entry name" value="Gloeo_Verruco"/>
    <property type="match status" value="5"/>
</dbReference>
<keyword evidence="2" id="KW-1185">Reference proteome</keyword>
<reference evidence="1 2" key="1">
    <citation type="journal article" date="2019" name="Int. J. Syst. Evol. Microbiol.">
        <title>The Global Catalogue of Microorganisms (GCM) 10K type strain sequencing project: providing services to taxonomists for standard genome sequencing and annotation.</title>
        <authorList>
            <consortium name="The Broad Institute Genomics Platform"/>
            <consortium name="The Broad Institute Genome Sequencing Center for Infectious Disease"/>
            <person name="Wu L."/>
            <person name="Ma J."/>
        </authorList>
    </citation>
    <scope>NUCLEOTIDE SEQUENCE [LARGE SCALE GENOMIC DNA]</scope>
    <source>
        <strain evidence="1 2">JCM 15503</strain>
    </source>
</reference>
<evidence type="ECO:0000313" key="1">
    <source>
        <dbReference type="EMBL" id="GAA0762911.1"/>
    </source>
</evidence>
<protein>
    <submittedName>
        <fullName evidence="1">Uncharacterized protein</fullName>
    </submittedName>
</protein>
<dbReference type="Proteomes" id="UP001500279">
    <property type="component" value="Unassembled WGS sequence"/>
</dbReference>
<accession>A0ABN1KDE9</accession>
<dbReference type="EMBL" id="BAAAEW010000033">
    <property type="protein sequence ID" value="GAA0762911.1"/>
    <property type="molecule type" value="Genomic_DNA"/>
</dbReference>
<gene>
    <name evidence="1" type="ORF">GCM10009107_47860</name>
</gene>
<dbReference type="RefSeq" id="WP_141286221.1">
    <property type="nucleotide sequence ID" value="NZ_BAAAEW010000033.1"/>
</dbReference>
<dbReference type="InterPro" id="IPR022519">
    <property type="entry name" value="Gloeo/Verruco_rpt"/>
</dbReference>
<proteinExistence type="predicted"/>
<name>A0ABN1KDE9_9BURK</name>
<comment type="caution">
    <text evidence="1">The sequence shown here is derived from an EMBL/GenBank/DDBJ whole genome shotgun (WGS) entry which is preliminary data.</text>
</comment>